<evidence type="ECO:0000313" key="1">
    <source>
        <dbReference type="EMBL" id="KAF2721990.1"/>
    </source>
</evidence>
<comment type="caution">
    <text evidence="1">The sequence shown here is derived from an EMBL/GenBank/DDBJ whole genome shotgun (WGS) entry which is preliminary data.</text>
</comment>
<name>A0A9P4Q9N0_9PEZI</name>
<dbReference type="Proteomes" id="UP000799441">
    <property type="component" value="Unassembled WGS sequence"/>
</dbReference>
<protein>
    <submittedName>
        <fullName evidence="1">Uncharacterized protein</fullName>
    </submittedName>
</protein>
<gene>
    <name evidence="1" type="ORF">K431DRAFT_63032</name>
</gene>
<keyword evidence="2" id="KW-1185">Reference proteome</keyword>
<dbReference type="EMBL" id="MU003786">
    <property type="protein sequence ID" value="KAF2721990.1"/>
    <property type="molecule type" value="Genomic_DNA"/>
</dbReference>
<evidence type="ECO:0000313" key="2">
    <source>
        <dbReference type="Proteomes" id="UP000799441"/>
    </source>
</evidence>
<reference evidence="1" key="1">
    <citation type="journal article" date="2020" name="Stud. Mycol.">
        <title>101 Dothideomycetes genomes: a test case for predicting lifestyles and emergence of pathogens.</title>
        <authorList>
            <person name="Haridas S."/>
            <person name="Albert R."/>
            <person name="Binder M."/>
            <person name="Bloem J."/>
            <person name="Labutti K."/>
            <person name="Salamov A."/>
            <person name="Andreopoulos B."/>
            <person name="Baker S."/>
            <person name="Barry K."/>
            <person name="Bills G."/>
            <person name="Bluhm B."/>
            <person name="Cannon C."/>
            <person name="Castanera R."/>
            <person name="Culley D."/>
            <person name="Daum C."/>
            <person name="Ezra D."/>
            <person name="Gonzalez J."/>
            <person name="Henrissat B."/>
            <person name="Kuo A."/>
            <person name="Liang C."/>
            <person name="Lipzen A."/>
            <person name="Lutzoni F."/>
            <person name="Magnuson J."/>
            <person name="Mondo S."/>
            <person name="Nolan M."/>
            <person name="Ohm R."/>
            <person name="Pangilinan J."/>
            <person name="Park H.-J."/>
            <person name="Ramirez L."/>
            <person name="Alfaro M."/>
            <person name="Sun H."/>
            <person name="Tritt A."/>
            <person name="Yoshinaga Y."/>
            <person name="Zwiers L.-H."/>
            <person name="Turgeon B."/>
            <person name="Goodwin S."/>
            <person name="Spatafora J."/>
            <person name="Crous P."/>
            <person name="Grigoriev I."/>
        </authorList>
    </citation>
    <scope>NUCLEOTIDE SEQUENCE</scope>
    <source>
        <strain evidence="1">CBS 116435</strain>
    </source>
</reference>
<sequence>MSRCVSLSPAFSVCHTCPKSAAFIDDAYLAGEWWCLSGVAALMMHWFIPTASSLPTGGMLCRVFAGESMSLSPRLSRRSWSLVLYRQPQEIMLVLHPAPRVLLSSSPTCPRLSPPYASIEVKVMQLVSISSSSESLRSQQSHRRGAIVVVFCSR</sequence>
<accession>A0A9P4Q9N0</accession>
<dbReference type="AlphaFoldDB" id="A0A9P4Q9N0"/>
<proteinExistence type="predicted"/>
<organism evidence="1 2">
    <name type="scientific">Polychaeton citri CBS 116435</name>
    <dbReference type="NCBI Taxonomy" id="1314669"/>
    <lineage>
        <taxon>Eukaryota</taxon>
        <taxon>Fungi</taxon>
        <taxon>Dikarya</taxon>
        <taxon>Ascomycota</taxon>
        <taxon>Pezizomycotina</taxon>
        <taxon>Dothideomycetes</taxon>
        <taxon>Dothideomycetidae</taxon>
        <taxon>Capnodiales</taxon>
        <taxon>Capnodiaceae</taxon>
        <taxon>Polychaeton</taxon>
    </lineage>
</organism>